<dbReference type="AlphaFoldDB" id="A0A0M9DN90"/>
<keyword evidence="8" id="KW-1185">Reference proteome</keyword>
<evidence type="ECO:0000256" key="5">
    <source>
        <dbReference type="ARBA" id="ARBA00023136"/>
    </source>
</evidence>
<dbReference type="InterPro" id="IPR002797">
    <property type="entry name" value="Polysacc_synth"/>
</dbReference>
<feature type="transmembrane region" description="Helical" evidence="6">
    <location>
        <begin position="328"/>
        <end position="349"/>
    </location>
</feature>
<feature type="transmembrane region" description="Helical" evidence="6">
    <location>
        <begin position="121"/>
        <end position="139"/>
    </location>
</feature>
<dbReference type="GO" id="GO:0005886">
    <property type="term" value="C:plasma membrane"/>
    <property type="evidence" value="ECO:0007669"/>
    <property type="project" value="UniProtKB-SubCell"/>
</dbReference>
<keyword evidence="2" id="KW-1003">Cell membrane</keyword>
<evidence type="ECO:0000256" key="6">
    <source>
        <dbReference type="SAM" id="Phobius"/>
    </source>
</evidence>
<dbReference type="PANTHER" id="PTHR30250:SF29">
    <property type="entry name" value="POLYSACCHARIDE BIOSYNTHESIS PROTEIN C-TERMINAL DOMAIN-CONTAINING PROTEIN"/>
    <property type="match status" value="1"/>
</dbReference>
<comment type="caution">
    <text evidence="7">The sequence shown here is derived from an EMBL/GenBank/DDBJ whole genome shotgun (WGS) entry which is preliminary data.</text>
</comment>
<keyword evidence="5 6" id="KW-0472">Membrane</keyword>
<comment type="subcellular location">
    <subcellularLocation>
        <location evidence="1">Cell membrane</location>
        <topology evidence="1">Multi-pass membrane protein</topology>
    </subcellularLocation>
</comment>
<dbReference type="STRING" id="33935.ADM90_00340"/>
<keyword evidence="3 6" id="KW-0812">Transmembrane</keyword>
<organism evidence="7 8">
    <name type="scientific">Lysinibacillus macroides</name>
    <dbReference type="NCBI Taxonomy" id="33935"/>
    <lineage>
        <taxon>Bacteria</taxon>
        <taxon>Bacillati</taxon>
        <taxon>Bacillota</taxon>
        <taxon>Bacilli</taxon>
        <taxon>Bacillales</taxon>
        <taxon>Bacillaceae</taxon>
        <taxon>Lysinibacillus</taxon>
    </lineage>
</organism>
<feature type="transmembrane region" description="Helical" evidence="6">
    <location>
        <begin position="183"/>
        <end position="203"/>
    </location>
</feature>
<reference evidence="7 8" key="1">
    <citation type="submission" date="2015-07" db="EMBL/GenBank/DDBJ databases">
        <title>Genome sequencing project for genomic taxonomy and phylogenomics of Bacillus-like bacteria.</title>
        <authorList>
            <person name="Liu B."/>
            <person name="Wang J."/>
            <person name="Zhu Y."/>
            <person name="Liu G."/>
            <person name="Chen Q."/>
            <person name="Chen Z."/>
            <person name="Che J."/>
            <person name="Ge C."/>
            <person name="Shi H."/>
            <person name="Pan Z."/>
            <person name="Liu X."/>
        </authorList>
    </citation>
    <scope>NUCLEOTIDE SEQUENCE [LARGE SCALE GENOMIC DNA]</scope>
    <source>
        <strain evidence="7 8">DSM 54</strain>
    </source>
</reference>
<feature type="transmembrane region" description="Helical" evidence="6">
    <location>
        <begin position="415"/>
        <end position="437"/>
    </location>
</feature>
<dbReference type="PATRIC" id="fig|33935.3.peg.2906"/>
<evidence type="ECO:0000256" key="3">
    <source>
        <dbReference type="ARBA" id="ARBA00022692"/>
    </source>
</evidence>
<feature type="transmembrane region" description="Helical" evidence="6">
    <location>
        <begin position="40"/>
        <end position="63"/>
    </location>
</feature>
<name>A0A0M9DN90_9BACI</name>
<evidence type="ECO:0000256" key="1">
    <source>
        <dbReference type="ARBA" id="ARBA00004651"/>
    </source>
</evidence>
<dbReference type="CDD" id="cd13124">
    <property type="entry name" value="MATE_SpoVB_like"/>
    <property type="match status" value="1"/>
</dbReference>
<evidence type="ECO:0000256" key="4">
    <source>
        <dbReference type="ARBA" id="ARBA00022989"/>
    </source>
</evidence>
<feature type="transmembrane region" description="Helical" evidence="6">
    <location>
        <begin position="284"/>
        <end position="307"/>
    </location>
</feature>
<dbReference type="InterPro" id="IPR024923">
    <property type="entry name" value="PG_synth_SpoVB"/>
</dbReference>
<dbReference type="Proteomes" id="UP000037977">
    <property type="component" value="Unassembled WGS sequence"/>
</dbReference>
<dbReference type="PIRSF" id="PIRSF038958">
    <property type="entry name" value="PG_synth_SpoVB"/>
    <property type="match status" value="1"/>
</dbReference>
<accession>A0A0M9DN90</accession>
<dbReference type="Pfam" id="PF01943">
    <property type="entry name" value="Polysacc_synt"/>
    <property type="match status" value="1"/>
</dbReference>
<dbReference type="OrthoDB" id="9775950at2"/>
<feature type="transmembrane region" description="Helical" evidence="6">
    <location>
        <begin position="475"/>
        <end position="499"/>
    </location>
</feature>
<feature type="transmembrane region" description="Helical" evidence="6">
    <location>
        <begin position="386"/>
        <end position="409"/>
    </location>
</feature>
<keyword evidence="4 6" id="KW-1133">Transmembrane helix</keyword>
<feature type="transmembrane region" description="Helical" evidence="6">
    <location>
        <begin position="449"/>
        <end position="469"/>
    </location>
</feature>
<feature type="transmembrane region" description="Helical" evidence="6">
    <location>
        <begin position="355"/>
        <end position="374"/>
    </location>
</feature>
<dbReference type="RefSeq" id="WP_053993091.1">
    <property type="nucleotide sequence ID" value="NZ_CP065643.1"/>
</dbReference>
<evidence type="ECO:0000313" key="8">
    <source>
        <dbReference type="Proteomes" id="UP000037977"/>
    </source>
</evidence>
<evidence type="ECO:0000256" key="2">
    <source>
        <dbReference type="ARBA" id="ARBA00022475"/>
    </source>
</evidence>
<proteinExistence type="predicted"/>
<feature type="transmembrane region" description="Helical" evidence="6">
    <location>
        <begin position="84"/>
        <end position="106"/>
    </location>
</feature>
<dbReference type="PANTHER" id="PTHR30250">
    <property type="entry name" value="PST FAMILY PREDICTED COLANIC ACID TRANSPORTER"/>
    <property type="match status" value="1"/>
</dbReference>
<protein>
    <submittedName>
        <fullName evidence="7">Polysaccharide biosynthesis/transport protein</fullName>
    </submittedName>
</protein>
<sequence length="518" mass="56580">MSQSTFVKSTLILTIATLLSKIIGSMFRIPLQNIAGDDVLGIFNFVYPIYMVALYLSVAGIPIAISKLIAEANTHNDTAKVKKIYVTASILTLSFGVISFAIIYGFSGQIANALGGPSTEIALIIVALTLLVAPYMAVYRGFFQGFGDMRPTAISQVLEQFVRVALILIVAYCLVTMNYSNNIVAGGIMVGSVIGALSSLLYLRFKYFRSSFKVTSKEKYTARDFSIWSKTILKISIPIAIGSVTMALFNFVDSFTVSYGLRSAGTDADNINYLYGIYGRGLTLVQITTVFASSIILPLVPLITTKLAENKLDDTRSIIEQTHRMTHLISWPAAIGLLALTLPLNIALFKDLEGSLMLAIINFSAVFTSLTLLGTGILQGMNAAKAGALIIISGVVLKIFANIFFIQAFGLDGAAYATLLVYLVLFIVNSIFIYRMIRFTVFGKDTIKMIIASIVMGALVGLPTLWLDIANWTRLWALGYLIVTIIMGGAIYFLLLWLTKAIHKQDLKRIPIIGKRFS</sequence>
<dbReference type="EMBL" id="LGCI01000002">
    <property type="protein sequence ID" value="KOY83896.1"/>
    <property type="molecule type" value="Genomic_DNA"/>
</dbReference>
<dbReference type="InterPro" id="IPR050833">
    <property type="entry name" value="Poly_Biosynth_Transport"/>
</dbReference>
<feature type="transmembrane region" description="Helical" evidence="6">
    <location>
        <begin position="160"/>
        <end position="177"/>
    </location>
</feature>
<gene>
    <name evidence="7" type="ORF">ADM90_00340</name>
</gene>
<feature type="transmembrane region" description="Helical" evidence="6">
    <location>
        <begin position="232"/>
        <end position="252"/>
    </location>
</feature>
<evidence type="ECO:0000313" key="7">
    <source>
        <dbReference type="EMBL" id="KOY83896.1"/>
    </source>
</evidence>